<dbReference type="Proteomes" id="UP000274271">
    <property type="component" value="Unassembled WGS sequence"/>
</dbReference>
<dbReference type="EMBL" id="RQJP01000004">
    <property type="protein sequence ID" value="RRB12479.1"/>
    <property type="molecule type" value="Genomic_DNA"/>
</dbReference>
<name>A0A3P1CGJ9_9BACT</name>
<keyword evidence="2" id="KW-1185">Reference proteome</keyword>
<gene>
    <name evidence="1" type="ORF">EHT87_19970</name>
</gene>
<dbReference type="AlphaFoldDB" id="A0A3P1CGJ9"/>
<evidence type="ECO:0000313" key="2">
    <source>
        <dbReference type="Proteomes" id="UP000274271"/>
    </source>
</evidence>
<accession>A0A3P1CGJ9</accession>
<protein>
    <submittedName>
        <fullName evidence="1">Uncharacterized protein</fullName>
    </submittedName>
</protein>
<comment type="caution">
    <text evidence="1">The sequence shown here is derived from an EMBL/GenBank/DDBJ whole genome shotgun (WGS) entry which is preliminary data.</text>
</comment>
<reference evidence="1 2" key="1">
    <citation type="submission" date="2018-11" db="EMBL/GenBank/DDBJ databases">
        <authorList>
            <person name="Zhou Z."/>
            <person name="Wang G."/>
        </authorList>
    </citation>
    <scope>NUCLEOTIDE SEQUENCE [LARGE SCALE GENOMIC DNA]</scope>
    <source>
        <strain evidence="1 2">KCTC42998</strain>
    </source>
</reference>
<organism evidence="1 2">
    <name type="scientific">Larkinella knui</name>
    <dbReference type="NCBI Taxonomy" id="2025310"/>
    <lineage>
        <taxon>Bacteria</taxon>
        <taxon>Pseudomonadati</taxon>
        <taxon>Bacteroidota</taxon>
        <taxon>Cytophagia</taxon>
        <taxon>Cytophagales</taxon>
        <taxon>Spirosomataceae</taxon>
        <taxon>Larkinella</taxon>
    </lineage>
</organism>
<sequence length="115" mass="13221">MAQSEEKRQSDSLAVVRDFVDLAKPLLDSLTKLHYIRKDVAALQVEVILAERSRDQLAVELKNCFQDNGKLANELFDTKDDLGRQKKKHRQAQLERWLLRIGGVAVLYSQVRSML</sequence>
<dbReference type="RefSeq" id="WP_124908432.1">
    <property type="nucleotide sequence ID" value="NZ_RQJP01000004.1"/>
</dbReference>
<proteinExistence type="predicted"/>
<evidence type="ECO:0000313" key="1">
    <source>
        <dbReference type="EMBL" id="RRB12479.1"/>
    </source>
</evidence>